<dbReference type="Pfam" id="PF00982">
    <property type="entry name" value="Glyco_transf_20"/>
    <property type="match status" value="1"/>
</dbReference>
<dbReference type="Pfam" id="PF02358">
    <property type="entry name" value="Trehalose_PPase"/>
    <property type="match status" value="1"/>
</dbReference>
<dbReference type="RefSeq" id="WP_135760820.1">
    <property type="nucleotide sequence ID" value="NZ_RQHW01000047.1"/>
</dbReference>
<protein>
    <submittedName>
        <fullName evidence="3">Bifunctional alpha,alpha-trehalose-phosphate synthase (UDP-forming)/trehalose-phosphatase</fullName>
    </submittedName>
</protein>
<name>A0A4R9LV74_9LEPT</name>
<comment type="similarity">
    <text evidence="1">In the C-terminal section; belongs to the trehalose phosphatase family.</text>
</comment>
<dbReference type="GO" id="GO:0005829">
    <property type="term" value="C:cytosol"/>
    <property type="evidence" value="ECO:0007669"/>
    <property type="project" value="TreeGrafter"/>
</dbReference>
<sequence length="726" mass="83545">MRLVLVSNRLPVNLQGKPTIGGLATGLASFLEDWKIQGRPYVWIGWPGQNVPEKDEAEIEAKLWNGSQTIPVFLKTKTFDLYYEGFCNRTIWPLFHYFPSYTDYSNDTFEAYKEVNRVFAKKIIQNHKQGDWIWIHDYHLFLVPQMIREAIPDAKISFFLHIPFPTFEIYRLLPKQIRNSILEGVLGSDLIGFHTQLYSQYFLRSILRCLGLENQRGIVSYKERNIKVGSFPMGIDYEKFRKQAESKECIKKVNKIKNNKQNLKIIISVDRLDYSKGVLQRLNAFDEFIRNNPEWKEKCQLLLIVVPSRTNVPSYQAMKQSIDEKVGNINGKYGNLNWTPILYQYKGLSFEDLVPLYKSADAILITPFRDGMNLVAKEYVACQTDGKGVLILSEMAGAASELVESIPINPNDIEETAIAIKQALEMPEEEKISRNLLMQNRIQSYNVNVWANDIRKETDKIVGSQIQGQTEKLNDVSKDIVSLLEGKESYLFLDYDGTLREFEIQPEKAVPNETILFLLNELCKIPFLHTCIISGRDKNFLEEHFSKLPVTLVAEHGSWIRRQEDSQWEKQQISLIRWKEDILKRLKVYQTRIPGSFIEEKEFSLVWHYRNADPDIGANAAKEILDEISQISSNQNFLVQPGKKIIEVREIGVGKGKAALSVLGSHLNSQIIAIGDDVTDEDLFSSLPSQSITIKVGSEDTHAKYRIKDTKEVLHFLSELIHKNKR</sequence>
<dbReference type="InterPro" id="IPR023214">
    <property type="entry name" value="HAD_sf"/>
</dbReference>
<evidence type="ECO:0000313" key="4">
    <source>
        <dbReference type="Proteomes" id="UP000298058"/>
    </source>
</evidence>
<reference evidence="3" key="1">
    <citation type="journal article" date="2019" name="PLoS Negl. Trop. Dis.">
        <title>Revisiting the worldwide diversity of Leptospira species in the environment.</title>
        <authorList>
            <person name="Vincent A.T."/>
            <person name="Schiettekatte O."/>
            <person name="Bourhy P."/>
            <person name="Veyrier F.J."/>
            <person name="Picardeau M."/>
        </authorList>
    </citation>
    <scope>NUCLEOTIDE SEQUENCE [LARGE SCALE GENOMIC DNA]</scope>
    <source>
        <strain evidence="3">201300427</strain>
    </source>
</reference>
<dbReference type="Gene3D" id="3.40.50.1000">
    <property type="entry name" value="HAD superfamily/HAD-like"/>
    <property type="match status" value="1"/>
</dbReference>
<proteinExistence type="inferred from homology"/>
<dbReference type="GO" id="GO:0005992">
    <property type="term" value="P:trehalose biosynthetic process"/>
    <property type="evidence" value="ECO:0007669"/>
    <property type="project" value="InterPro"/>
</dbReference>
<comment type="similarity">
    <text evidence="2">Belongs to the glycosyltransferase 20 family.</text>
</comment>
<gene>
    <name evidence="3" type="ORF">EHS15_11995</name>
</gene>
<dbReference type="NCBIfam" id="TIGR01484">
    <property type="entry name" value="HAD-SF-IIB"/>
    <property type="match status" value="1"/>
</dbReference>
<keyword evidence="4" id="KW-1185">Reference proteome</keyword>
<dbReference type="OrthoDB" id="9761633at2"/>
<dbReference type="SUPFAM" id="SSF56784">
    <property type="entry name" value="HAD-like"/>
    <property type="match status" value="1"/>
</dbReference>
<dbReference type="AlphaFoldDB" id="A0A4R9LV74"/>
<dbReference type="InterPro" id="IPR001830">
    <property type="entry name" value="Glyco_trans_20"/>
</dbReference>
<evidence type="ECO:0000313" key="3">
    <source>
        <dbReference type="EMBL" id="TGN18133.1"/>
    </source>
</evidence>
<dbReference type="CDD" id="cd01627">
    <property type="entry name" value="HAD_TPP"/>
    <property type="match status" value="1"/>
</dbReference>
<evidence type="ECO:0000256" key="2">
    <source>
        <dbReference type="ARBA" id="ARBA00008799"/>
    </source>
</evidence>
<comment type="caution">
    <text evidence="3">The sequence shown here is derived from an EMBL/GenBank/DDBJ whole genome shotgun (WGS) entry which is preliminary data.</text>
</comment>
<organism evidence="3 4">
    <name type="scientific">Leptospira idonii</name>
    <dbReference type="NCBI Taxonomy" id="1193500"/>
    <lineage>
        <taxon>Bacteria</taxon>
        <taxon>Pseudomonadati</taxon>
        <taxon>Spirochaetota</taxon>
        <taxon>Spirochaetia</taxon>
        <taxon>Leptospirales</taxon>
        <taxon>Leptospiraceae</taxon>
        <taxon>Leptospira</taxon>
    </lineage>
</organism>
<dbReference type="Gene3D" id="3.40.50.2000">
    <property type="entry name" value="Glycogen Phosphorylase B"/>
    <property type="match status" value="2"/>
</dbReference>
<dbReference type="SUPFAM" id="SSF53756">
    <property type="entry name" value="UDP-Glycosyltransferase/glycogen phosphorylase"/>
    <property type="match status" value="1"/>
</dbReference>
<evidence type="ECO:0000256" key="1">
    <source>
        <dbReference type="ARBA" id="ARBA00006330"/>
    </source>
</evidence>
<dbReference type="InterPro" id="IPR003337">
    <property type="entry name" value="Trehalose_PPase"/>
</dbReference>
<dbReference type="PANTHER" id="PTHR10788">
    <property type="entry name" value="TREHALOSE-6-PHOSPHATE SYNTHASE"/>
    <property type="match status" value="1"/>
</dbReference>
<dbReference type="NCBIfam" id="TIGR00685">
    <property type="entry name" value="T6PP"/>
    <property type="match status" value="1"/>
</dbReference>
<dbReference type="InterPro" id="IPR006379">
    <property type="entry name" value="HAD-SF_hydro_IIB"/>
</dbReference>
<dbReference type="NCBIfam" id="NF011071">
    <property type="entry name" value="PRK14501.1"/>
    <property type="match status" value="1"/>
</dbReference>
<dbReference type="EMBL" id="RQHW01000047">
    <property type="protein sequence ID" value="TGN18133.1"/>
    <property type="molecule type" value="Genomic_DNA"/>
</dbReference>
<dbReference type="GO" id="GO:0004805">
    <property type="term" value="F:trehalose-phosphatase activity"/>
    <property type="evidence" value="ECO:0007669"/>
    <property type="project" value="TreeGrafter"/>
</dbReference>
<dbReference type="InterPro" id="IPR036412">
    <property type="entry name" value="HAD-like_sf"/>
</dbReference>
<dbReference type="Proteomes" id="UP000298058">
    <property type="component" value="Unassembled WGS sequence"/>
</dbReference>
<dbReference type="PANTHER" id="PTHR10788:SF106">
    <property type="entry name" value="BCDNA.GH08860"/>
    <property type="match status" value="1"/>
</dbReference>
<dbReference type="GO" id="GO:0003825">
    <property type="term" value="F:alpha,alpha-trehalose-phosphate synthase (UDP-forming) activity"/>
    <property type="evidence" value="ECO:0007669"/>
    <property type="project" value="TreeGrafter"/>
</dbReference>
<accession>A0A4R9LV74</accession>
<dbReference type="Gene3D" id="3.30.70.1020">
    <property type="entry name" value="Trehalose-6-phosphate phosphatase related protein, domain 2"/>
    <property type="match status" value="1"/>
</dbReference>
<dbReference type="CDD" id="cd03788">
    <property type="entry name" value="GT20_TPS"/>
    <property type="match status" value="1"/>
</dbReference>